<keyword evidence="9" id="KW-0393">Immunoglobulin domain</keyword>
<keyword evidence="6 11" id="KW-1133">Transmembrane helix</keyword>
<dbReference type="GO" id="GO:0098609">
    <property type="term" value="P:cell-cell adhesion"/>
    <property type="evidence" value="ECO:0007669"/>
    <property type="project" value="TreeGrafter"/>
</dbReference>
<reference evidence="12" key="1">
    <citation type="submission" date="2015-05" db="UniProtKB">
        <authorList>
            <consortium name="EnsemblMetazoa"/>
        </authorList>
    </citation>
    <scope>IDENTIFICATION</scope>
</reference>
<dbReference type="InterPro" id="IPR007110">
    <property type="entry name" value="Ig-like_dom"/>
</dbReference>
<dbReference type="FunFam" id="2.60.40.10:FF:000104">
    <property type="entry name" value="Down syndrome cell adhesion molecule b"/>
    <property type="match status" value="1"/>
</dbReference>
<dbReference type="FunFam" id="2.60.40.10:FF:000093">
    <property type="entry name" value="Down syndrome cell adhesion molecule, isoform B"/>
    <property type="match status" value="1"/>
</dbReference>
<proteinExistence type="predicted"/>
<dbReference type="Gene3D" id="2.60.40.10">
    <property type="entry name" value="Immunoglobulins"/>
    <property type="match status" value="15"/>
</dbReference>
<dbReference type="PROSITE" id="PS50835">
    <property type="entry name" value="IG_LIKE"/>
    <property type="match status" value="9"/>
</dbReference>
<dbReference type="CDD" id="cd20954">
    <property type="entry name" value="IgI_7_Dscam"/>
    <property type="match status" value="1"/>
</dbReference>
<organism evidence="12 13">
    <name type="scientific">Rhodnius prolixus</name>
    <name type="common">Triatomid bug</name>
    <dbReference type="NCBI Taxonomy" id="13249"/>
    <lineage>
        <taxon>Eukaryota</taxon>
        <taxon>Metazoa</taxon>
        <taxon>Ecdysozoa</taxon>
        <taxon>Arthropoda</taxon>
        <taxon>Hexapoda</taxon>
        <taxon>Insecta</taxon>
        <taxon>Pterygota</taxon>
        <taxon>Neoptera</taxon>
        <taxon>Paraneoptera</taxon>
        <taxon>Hemiptera</taxon>
        <taxon>Heteroptera</taxon>
        <taxon>Panheteroptera</taxon>
        <taxon>Cimicomorpha</taxon>
        <taxon>Reduviidae</taxon>
        <taxon>Triatominae</taxon>
        <taxon>Rhodnius</taxon>
    </lineage>
</organism>
<comment type="subcellular location">
    <subcellularLocation>
        <location evidence="1">Membrane</location>
        <topology evidence="1">Single-pass membrane protein</topology>
    </subcellularLocation>
</comment>
<dbReference type="Pfam" id="PF00041">
    <property type="entry name" value="fn3"/>
    <property type="match status" value="5"/>
</dbReference>
<dbReference type="InterPro" id="IPR036116">
    <property type="entry name" value="FN3_sf"/>
</dbReference>
<keyword evidence="4" id="KW-0677">Repeat</keyword>
<dbReference type="PANTHER" id="PTHR44170:SF54">
    <property type="entry name" value="FI24025P1"/>
    <property type="match status" value="1"/>
</dbReference>
<evidence type="ECO:0000256" key="1">
    <source>
        <dbReference type="ARBA" id="ARBA00004167"/>
    </source>
</evidence>
<dbReference type="VEuPathDB" id="VectorBase:RPRC012156"/>
<dbReference type="FunFam" id="2.60.40.10:FF:000310">
    <property type="entry name" value="Down syndrome cell adhesion molecule, isoform D"/>
    <property type="match status" value="1"/>
</dbReference>
<evidence type="ECO:0000256" key="3">
    <source>
        <dbReference type="ARBA" id="ARBA00022729"/>
    </source>
</evidence>
<evidence type="ECO:0000256" key="6">
    <source>
        <dbReference type="ARBA" id="ARBA00022989"/>
    </source>
</evidence>
<evidence type="ECO:0000256" key="8">
    <source>
        <dbReference type="ARBA" id="ARBA00023157"/>
    </source>
</evidence>
<dbReference type="InterPro" id="IPR003598">
    <property type="entry name" value="Ig_sub2"/>
</dbReference>
<dbReference type="EMBL" id="ACPB03001737">
    <property type="status" value="NOT_ANNOTATED_CDS"/>
    <property type="molecule type" value="Genomic_DNA"/>
</dbReference>
<dbReference type="InterPro" id="IPR003961">
    <property type="entry name" value="FN3_dom"/>
</dbReference>
<dbReference type="STRING" id="13249.T1I784"/>
<dbReference type="FunFam" id="2.60.40.10:FF:000324">
    <property type="entry name" value="Down syndrome cell adhesion molecule, isoform D"/>
    <property type="match status" value="1"/>
</dbReference>
<dbReference type="CDD" id="cd00063">
    <property type="entry name" value="FN3"/>
    <property type="match status" value="6"/>
</dbReference>
<dbReference type="SMART" id="SM00409">
    <property type="entry name" value="IG"/>
    <property type="match status" value="9"/>
</dbReference>
<keyword evidence="8" id="KW-1015">Disulfide bond</keyword>
<dbReference type="GO" id="GO:0005886">
    <property type="term" value="C:plasma membrane"/>
    <property type="evidence" value="ECO:0007669"/>
    <property type="project" value="UniProtKB-SubCell"/>
</dbReference>
<keyword evidence="13" id="KW-1185">Reference proteome</keyword>
<dbReference type="InterPro" id="IPR036179">
    <property type="entry name" value="Ig-like_dom_sf"/>
</dbReference>
<dbReference type="CDD" id="cd20958">
    <property type="entry name" value="IgI_5_Dscam"/>
    <property type="match status" value="1"/>
</dbReference>
<evidence type="ECO:0000256" key="7">
    <source>
        <dbReference type="ARBA" id="ARBA00023136"/>
    </source>
</evidence>
<evidence type="ECO:0000313" key="12">
    <source>
        <dbReference type="EnsemblMetazoa" id="RPRC012156-PA"/>
    </source>
</evidence>
<evidence type="ECO:0000256" key="2">
    <source>
        <dbReference type="ARBA" id="ARBA00022692"/>
    </source>
</evidence>
<feature type="region of interest" description="Disordered" evidence="10">
    <location>
        <begin position="1676"/>
        <end position="1705"/>
    </location>
</feature>
<dbReference type="GO" id="GO:0048812">
    <property type="term" value="P:neuron projection morphogenesis"/>
    <property type="evidence" value="ECO:0007669"/>
    <property type="project" value="UniProtKB-ARBA"/>
</dbReference>
<dbReference type="PANTHER" id="PTHR44170">
    <property type="entry name" value="PROTEIN SIDEKICK"/>
    <property type="match status" value="1"/>
</dbReference>
<dbReference type="InterPro" id="IPR013783">
    <property type="entry name" value="Ig-like_fold"/>
</dbReference>
<keyword evidence="3" id="KW-0732">Signal</keyword>
<dbReference type="SUPFAM" id="SSF48726">
    <property type="entry name" value="Immunoglobulin"/>
    <property type="match status" value="8"/>
</dbReference>
<feature type="compositionally biased region" description="Basic and acidic residues" evidence="10">
    <location>
        <begin position="1695"/>
        <end position="1705"/>
    </location>
</feature>
<evidence type="ECO:0000256" key="11">
    <source>
        <dbReference type="SAM" id="Phobius"/>
    </source>
</evidence>
<dbReference type="eggNOG" id="KOG3510">
    <property type="taxonomic scope" value="Eukaryota"/>
</dbReference>
<dbReference type="FunFam" id="2.60.40.10:FF:000017">
    <property type="entry name" value="Down syndrome cell adhesion molecule b"/>
    <property type="match status" value="2"/>
</dbReference>
<dbReference type="Pfam" id="PF13927">
    <property type="entry name" value="Ig_3"/>
    <property type="match status" value="4"/>
</dbReference>
<dbReference type="InterPro" id="IPR013098">
    <property type="entry name" value="Ig_I-set"/>
</dbReference>
<dbReference type="Proteomes" id="UP000015103">
    <property type="component" value="Unassembled WGS sequence"/>
</dbReference>
<dbReference type="InParanoid" id="T1I784"/>
<dbReference type="PROSITE" id="PS50853">
    <property type="entry name" value="FN3"/>
    <property type="match status" value="6"/>
</dbReference>
<dbReference type="FunFam" id="2.60.40.10:FF:000678">
    <property type="entry name" value="Down syndrome cell adhesion molecule-like protein Dscam2"/>
    <property type="match status" value="1"/>
</dbReference>
<dbReference type="OMA" id="NFRWERN"/>
<accession>T1I784</accession>
<dbReference type="InterPro" id="IPR056754">
    <property type="entry name" value="DSCAM/DSCAML_C"/>
</dbReference>
<dbReference type="CDD" id="cd20956">
    <property type="entry name" value="IgI_4_Dscam"/>
    <property type="match status" value="1"/>
</dbReference>
<dbReference type="FunCoup" id="T1I784">
    <property type="interactions" value="152"/>
</dbReference>
<dbReference type="Pfam" id="PF25059">
    <property type="entry name" value="FN3_DSCAM-DSCAML_C"/>
    <property type="match status" value="1"/>
</dbReference>
<evidence type="ECO:0000256" key="9">
    <source>
        <dbReference type="ARBA" id="ARBA00023319"/>
    </source>
</evidence>
<dbReference type="SMART" id="SM00408">
    <property type="entry name" value="IGc2"/>
    <property type="match status" value="8"/>
</dbReference>
<dbReference type="SUPFAM" id="SSF49265">
    <property type="entry name" value="Fibronectin type III"/>
    <property type="match status" value="3"/>
</dbReference>
<keyword evidence="5" id="KW-0130">Cell adhesion</keyword>
<evidence type="ECO:0000313" key="13">
    <source>
        <dbReference type="Proteomes" id="UP000015103"/>
    </source>
</evidence>
<dbReference type="InterPro" id="IPR003599">
    <property type="entry name" value="Ig_sub"/>
</dbReference>
<name>T1I784_RHOPR</name>
<evidence type="ECO:0000256" key="10">
    <source>
        <dbReference type="SAM" id="MobiDB-lite"/>
    </source>
</evidence>
<dbReference type="SMART" id="SM00060">
    <property type="entry name" value="FN3"/>
    <property type="match status" value="6"/>
</dbReference>
<sequence length="1705" mass="189469">NGSLYFPPFPGDLYNQDVHRTVYRCRASNTVGQIISRDVNIRAVIKQKYEVQVYDEYVISGNTAVMRCQVPSYAAEFTIVTSWIQEDVISIYPNSDTGGKYAVMSNGDLYVYKTNPSDGYKSYGCRTVHTLTGEVQTSSYSGRIIVSEPKGTVQPRIRVEKHSRKKVKFGEDITLPCLAQGYPLPTYRWFKEESEKLSPVLNSDRIRLDEAGLLYISNARQEDHGKYICRINNSVGEEAAQVSLAVIAPLTAAVIPDNLLGEIGSTASLSCRTGGFPVNRVTWYRDGQPLLTDSHLRISTNPDRVTIIRLAKGDNGMYQCFVHNEWDMAQAIAELHLAADVSPELIYSFSEQTLQPGPPLSLKCVATGSPPPVFTWTLDGFRIPESTRLLMGQYVTVEDDVVSHVNISDVQEQDGGEYACTANNSVAQITHSARINVYGLPYIRVMPKVSTVAGSDLVIKCPVAGYPIESITWERDGVQLPVNRRQKVYSNGTLVIEQAQPSADVGTYTCQAQNRQKHTARRDVEVHVLLPPKILPMHAMTNLLREGMRAAMTCQVLEGDLPLTFKWQRNGKDDLGPGAVVRRLDEYSTSLFIEKIAAYHSANYSCIVTNIAGSETFTVPLTVNVPPRWVIEPMDMNVVLGYDIMLECQADGYPQPTIIWRKAVGDPHGEYKDFLYEPNISFYRNGSLKFSRISKESEGHYLCEAKNGISNGVSKVIHLKVNSPAYFVQKSKQLYIQKGEQAHVQCTAIGDTPISVMWKVGQQKIGEDFDPRFAVREQLLDEGMVSELGISKVTRHDSGILSCYAVNSFGSDEMKIHLIVQEIPELPKNIRVIDQQSRSLQLSWTQPYTGNSPITSYIIQYKLVSGNEWQPLKTVVVPGIQTVATVASLNPATSYHLRILAENKLGISEPSEVIQVTTQEEAPSGKPCNIKIEAKSPTELFLRWEAPDKETWHGNLLGYSVAYAEVSSSSNFVTDTQILVRTRTVEAGPQYSGQLAIEGLAPFTSYRVTISALNSRGAGPASEPILAKTNEGVPTMPPEKVSCSTLSSVSLEIFWDPPPTEGRNGNIQGFKISYFPDEEWFIEKPEIESKKSTTTRTTLTDLMKFTNYSISVLAYTQAGDGVTSQPVYCRTAEDVPSAPADIKAVMSSPNKILVSWLPPAENNGQLIGYTFYMGIIENGKEGGTHKHELNPSIESHEIAKVQDGITYQFWVTASTRMGEGDSTRVVTLTPLSTIGAKIVSFSREIVTPWKQNLTLLCRYVGIPVPKLDWKVGGNTLSATNNRYLVKKDGSLLIRDVQYADRGNYSCSVGNRHGEDSIYYLLKVRVPPDPPVLTIISSEADSIHVKWTTSTNNGIPILGFVINYKRDHGDWEEMQIGARESSLTLLHLWCGTRYQLYMTAYNKIGTGLPCDIVNAYTKGTPPVKPSSSQLLTVNSTAITVWLDSWGDGGCSILYFIIEFKQSIRSDWLLLSNHILPTERIQTIGDLIPGTFYHIRVIAHNNAGSNVGLYNITTLAPDGSLVYPTILSSSDSSINSYISMKVVWCVTFGMLAISSFIMGCVYVRKRIILILLTLEESMNCGMGESPSVAQLQNQQNRDQQYAVHFTQQTNLPTNLDSTAFKTNTPEYIEDVCPYATFQLAKPPYTESTFSGNVYSGPYHSVRGSFVYHDLPSNAETYKSRHIKEPEYTKVRRKPTVRLRDPHSAESQ</sequence>
<protein>
    <recommendedName>
        <fullName evidence="14">Down syndrome cell adhesion molecule-like protein Dscam2</fullName>
    </recommendedName>
</protein>
<evidence type="ECO:0000256" key="5">
    <source>
        <dbReference type="ARBA" id="ARBA00022889"/>
    </source>
</evidence>
<dbReference type="HOGENOM" id="CLU_001038_4_0_1"/>
<keyword evidence="7 11" id="KW-0472">Membrane</keyword>
<feature type="transmembrane region" description="Helical" evidence="11">
    <location>
        <begin position="1539"/>
        <end position="1561"/>
    </location>
</feature>
<evidence type="ECO:0000256" key="4">
    <source>
        <dbReference type="ARBA" id="ARBA00022737"/>
    </source>
</evidence>
<dbReference type="FunFam" id="2.60.40.10:FF:000028">
    <property type="entry name" value="Neuronal cell adhesion molecule"/>
    <property type="match status" value="1"/>
</dbReference>
<dbReference type="Pfam" id="PF07679">
    <property type="entry name" value="I-set"/>
    <property type="match status" value="4"/>
</dbReference>
<dbReference type="EnsemblMetazoa" id="RPRC012156-RA">
    <property type="protein sequence ID" value="RPRC012156-PA"/>
    <property type="gene ID" value="RPRC012156"/>
</dbReference>
<keyword evidence="2 11" id="KW-0812">Transmembrane</keyword>
<evidence type="ECO:0008006" key="14">
    <source>
        <dbReference type="Google" id="ProtNLM"/>
    </source>
</evidence>